<evidence type="ECO:0000313" key="1">
    <source>
        <dbReference type="EMBL" id="SVB44723.1"/>
    </source>
</evidence>
<evidence type="ECO:0008006" key="2">
    <source>
        <dbReference type="Google" id="ProtNLM"/>
    </source>
</evidence>
<organism evidence="1">
    <name type="scientific">marine metagenome</name>
    <dbReference type="NCBI Taxonomy" id="408172"/>
    <lineage>
        <taxon>unclassified sequences</taxon>
        <taxon>metagenomes</taxon>
        <taxon>ecological metagenomes</taxon>
    </lineage>
</organism>
<dbReference type="SUPFAM" id="SSF56300">
    <property type="entry name" value="Metallo-dependent phosphatases"/>
    <property type="match status" value="1"/>
</dbReference>
<name>A0A382E439_9ZZZZ</name>
<accession>A0A382E439</accession>
<sequence>SDLHLPQFDYVALGHIHKHQVLREDPMIVYSGSLQRVDFGEENDDKGFCVIDLDTAGLQGKRLTQFQFKKIAARRFLTMEISIPDETNEPTDYAINAINKYCIQDAIIRVRLNLNAKNSTLIDESDLRKALSPAHYIASITREVAEERRTRLPSDLIDGLSTMKALELYLDNKKTKDERKTKLLEIAQKLIQEDKSETQ</sequence>
<dbReference type="Gene3D" id="3.60.21.10">
    <property type="match status" value="1"/>
</dbReference>
<dbReference type="PANTHER" id="PTHR30337:SF0">
    <property type="entry name" value="NUCLEASE SBCCD SUBUNIT D"/>
    <property type="match status" value="1"/>
</dbReference>
<reference evidence="1" key="1">
    <citation type="submission" date="2018-05" db="EMBL/GenBank/DDBJ databases">
        <authorList>
            <person name="Lanie J.A."/>
            <person name="Ng W.-L."/>
            <person name="Kazmierczak K.M."/>
            <person name="Andrzejewski T.M."/>
            <person name="Davidsen T.M."/>
            <person name="Wayne K.J."/>
            <person name="Tettelin H."/>
            <person name="Glass J.I."/>
            <person name="Rusch D."/>
            <person name="Podicherti R."/>
            <person name="Tsui H.-C.T."/>
            <person name="Winkler M.E."/>
        </authorList>
    </citation>
    <scope>NUCLEOTIDE SEQUENCE</scope>
</reference>
<dbReference type="InterPro" id="IPR029052">
    <property type="entry name" value="Metallo-depent_PP-like"/>
</dbReference>
<proteinExistence type="predicted"/>
<protein>
    <recommendedName>
        <fullName evidence="2">Nuclease SbcCD subunit D C-terminal domain-containing protein</fullName>
    </recommendedName>
</protein>
<gene>
    <name evidence="1" type="ORF">METZ01_LOCUS197577</name>
</gene>
<dbReference type="PANTHER" id="PTHR30337">
    <property type="entry name" value="COMPONENT OF ATP-DEPENDENT DSDNA EXONUCLEASE"/>
    <property type="match status" value="1"/>
</dbReference>
<dbReference type="EMBL" id="UINC01042293">
    <property type="protein sequence ID" value="SVB44723.1"/>
    <property type="molecule type" value="Genomic_DNA"/>
</dbReference>
<feature type="non-terminal residue" evidence="1">
    <location>
        <position position="1"/>
    </location>
</feature>
<dbReference type="AlphaFoldDB" id="A0A382E439"/>
<dbReference type="InterPro" id="IPR050535">
    <property type="entry name" value="DNA_Repair-Maintenance_Comp"/>
</dbReference>